<feature type="domain" description="T2SS protein K first SAM-like" evidence="13">
    <location>
        <begin position="132"/>
        <end position="221"/>
    </location>
</feature>
<keyword evidence="3 10" id="KW-0813">Transport</keyword>
<dbReference type="Gene3D" id="3.30.1300.30">
    <property type="entry name" value="GSPII I/J protein-like"/>
    <property type="match status" value="2"/>
</dbReference>
<sequence length="332" mass="35551">MGRHVRQRRAAVVNPARTQGGAALLMAMITVALVATLAAAGLWQQWRSVEIETAERARTQASWILTGALDWARLILREDARSGGADHLAEPWAVPLQEARLSTFLAADRDVGTAGTDVDNVFLSGEIVDLQARLNIYNLVEAGRVSESGLRAFRRLFETLGLPESELTLLAENLRQASEIGTDGGSSTAPLMPLNARQLRWLGLAPETVEALQPHVAVLPARTPVNLNTASASVIYAAVGGIDLSQAQALVAARESRPFRTLADASRVLGGRDQGLAGGMAGVATRFFEVRGRLRLDDSVVEERSLIQRDGLNVRALQRERSVVAAGSGSGR</sequence>
<evidence type="ECO:0000256" key="1">
    <source>
        <dbReference type="ARBA" id="ARBA00004533"/>
    </source>
</evidence>
<keyword evidence="9 10" id="KW-0472">Membrane</keyword>
<dbReference type="InterPro" id="IPR049179">
    <property type="entry name" value="T2SSK_SAM-like_2nd"/>
</dbReference>
<dbReference type="PANTHER" id="PTHR38831">
    <property type="entry name" value="TYPE II SECRETION SYSTEM PROTEIN K"/>
    <property type="match status" value="1"/>
</dbReference>
<dbReference type="NCBIfam" id="NF037980">
    <property type="entry name" value="T2SS_GspK"/>
    <property type="match status" value="1"/>
</dbReference>
<dbReference type="InterPro" id="IPR038072">
    <property type="entry name" value="GspK_central_sf"/>
</dbReference>
<dbReference type="InterPro" id="IPR005628">
    <property type="entry name" value="GspK"/>
</dbReference>
<evidence type="ECO:0000256" key="4">
    <source>
        <dbReference type="ARBA" id="ARBA00022475"/>
    </source>
</evidence>
<keyword evidence="8 11" id="KW-1133">Transmembrane helix</keyword>
<evidence type="ECO:0000256" key="11">
    <source>
        <dbReference type="SAM" id="Phobius"/>
    </source>
</evidence>
<evidence type="ECO:0000313" key="15">
    <source>
        <dbReference type="Proteomes" id="UP000613011"/>
    </source>
</evidence>
<evidence type="ECO:0000256" key="10">
    <source>
        <dbReference type="PIRNR" id="PIRNR002786"/>
    </source>
</evidence>
<keyword evidence="5 10" id="KW-0997">Cell inner membrane</keyword>
<evidence type="ECO:0000259" key="12">
    <source>
        <dbReference type="Pfam" id="PF03934"/>
    </source>
</evidence>
<dbReference type="Pfam" id="PF03934">
    <property type="entry name" value="T2SSK"/>
    <property type="match status" value="1"/>
</dbReference>
<reference evidence="14" key="1">
    <citation type="submission" date="2021-01" db="EMBL/GenBank/DDBJ databases">
        <title>Ramlibacter sp. strain AW1 16S ribosomal RNA gene Genome sequencing and assembly.</title>
        <authorList>
            <person name="Kang M."/>
        </authorList>
    </citation>
    <scope>NUCLEOTIDE SEQUENCE</scope>
    <source>
        <strain evidence="14">AW1</strain>
    </source>
</reference>
<dbReference type="SUPFAM" id="SSF54523">
    <property type="entry name" value="Pili subunits"/>
    <property type="match status" value="1"/>
</dbReference>
<dbReference type="Proteomes" id="UP000613011">
    <property type="component" value="Unassembled WGS sequence"/>
</dbReference>
<evidence type="ECO:0000256" key="3">
    <source>
        <dbReference type="ARBA" id="ARBA00022448"/>
    </source>
</evidence>
<comment type="caution">
    <text evidence="14">The sequence shown here is derived from an EMBL/GenBank/DDBJ whole genome shotgun (WGS) entry which is preliminary data.</text>
</comment>
<comment type="subcellular location">
    <subcellularLocation>
        <location evidence="1 10">Cell inner membrane</location>
    </subcellularLocation>
</comment>
<evidence type="ECO:0000313" key="14">
    <source>
        <dbReference type="EMBL" id="MBL0422740.1"/>
    </source>
</evidence>
<dbReference type="GO" id="GO:0009306">
    <property type="term" value="P:protein secretion"/>
    <property type="evidence" value="ECO:0007669"/>
    <property type="project" value="InterPro"/>
</dbReference>
<dbReference type="AlphaFoldDB" id="A0A936ZSB8"/>
<dbReference type="InterPro" id="IPR010994">
    <property type="entry name" value="RuvA_2-like"/>
</dbReference>
<dbReference type="PIRSF" id="PIRSF002786">
    <property type="entry name" value="XcpX"/>
    <property type="match status" value="1"/>
</dbReference>
<comment type="similarity">
    <text evidence="2 10">Belongs to the GSP K family.</text>
</comment>
<feature type="transmembrane region" description="Helical" evidence="11">
    <location>
        <begin position="21"/>
        <end position="43"/>
    </location>
</feature>
<proteinExistence type="inferred from homology"/>
<dbReference type="SUPFAM" id="SSF47781">
    <property type="entry name" value="RuvA domain 2-like"/>
    <property type="match status" value="1"/>
</dbReference>
<gene>
    <name evidence="14" type="primary">gspK</name>
    <name evidence="14" type="ORF">JI739_20565</name>
</gene>
<evidence type="ECO:0000256" key="5">
    <source>
        <dbReference type="ARBA" id="ARBA00022519"/>
    </source>
</evidence>
<keyword evidence="4 10" id="KW-1003">Cell membrane</keyword>
<dbReference type="Gene3D" id="1.10.40.60">
    <property type="entry name" value="EpsJ-like"/>
    <property type="match status" value="3"/>
</dbReference>
<evidence type="ECO:0000256" key="2">
    <source>
        <dbReference type="ARBA" id="ARBA00007246"/>
    </source>
</evidence>
<organism evidence="14 15">
    <name type="scientific">Ramlibacter aurantiacus</name>
    <dbReference type="NCBI Taxonomy" id="2801330"/>
    <lineage>
        <taxon>Bacteria</taxon>
        <taxon>Pseudomonadati</taxon>
        <taxon>Pseudomonadota</taxon>
        <taxon>Betaproteobacteria</taxon>
        <taxon>Burkholderiales</taxon>
        <taxon>Comamonadaceae</taxon>
        <taxon>Ramlibacter</taxon>
    </lineage>
</organism>
<keyword evidence="15" id="KW-1185">Reference proteome</keyword>
<accession>A0A936ZSB8</accession>
<evidence type="ECO:0000256" key="7">
    <source>
        <dbReference type="ARBA" id="ARBA00022927"/>
    </source>
</evidence>
<feature type="domain" description="T2SS protein K second SAM-like" evidence="12">
    <location>
        <begin position="225"/>
        <end position="273"/>
    </location>
</feature>
<dbReference type="InterPro" id="IPR045584">
    <property type="entry name" value="Pilin-like"/>
</dbReference>
<evidence type="ECO:0000256" key="6">
    <source>
        <dbReference type="ARBA" id="ARBA00022692"/>
    </source>
</evidence>
<name>A0A936ZSB8_9BURK</name>
<protein>
    <recommendedName>
        <fullName evidence="10">Type II secretion system protein K</fullName>
    </recommendedName>
</protein>
<dbReference type="InterPro" id="IPR049031">
    <property type="entry name" value="T2SSK_SAM-like_1st"/>
</dbReference>
<dbReference type="Pfam" id="PF21687">
    <property type="entry name" value="T2SSK_1st"/>
    <property type="match status" value="1"/>
</dbReference>
<evidence type="ECO:0000256" key="8">
    <source>
        <dbReference type="ARBA" id="ARBA00022989"/>
    </source>
</evidence>
<keyword evidence="7" id="KW-0653">Protein transport</keyword>
<dbReference type="GO" id="GO:0005886">
    <property type="term" value="C:plasma membrane"/>
    <property type="evidence" value="ECO:0007669"/>
    <property type="project" value="UniProtKB-SubCell"/>
</dbReference>
<evidence type="ECO:0000256" key="9">
    <source>
        <dbReference type="ARBA" id="ARBA00023136"/>
    </source>
</evidence>
<dbReference type="PANTHER" id="PTHR38831:SF1">
    <property type="entry name" value="TYPE II SECRETION SYSTEM PROTEIN K-RELATED"/>
    <property type="match status" value="1"/>
</dbReference>
<dbReference type="EMBL" id="JAEQNA010000009">
    <property type="protein sequence ID" value="MBL0422740.1"/>
    <property type="molecule type" value="Genomic_DNA"/>
</dbReference>
<keyword evidence="6 11" id="KW-0812">Transmembrane</keyword>
<evidence type="ECO:0000259" key="13">
    <source>
        <dbReference type="Pfam" id="PF21687"/>
    </source>
</evidence>